<reference evidence="2 3" key="1">
    <citation type="journal article" date="2015" name="Genome Biol.">
        <title>Comparative genomics of Steinernema reveals deeply conserved gene regulatory networks.</title>
        <authorList>
            <person name="Dillman A.R."/>
            <person name="Macchietto M."/>
            <person name="Porter C.F."/>
            <person name="Rogers A."/>
            <person name="Williams B."/>
            <person name="Antoshechkin I."/>
            <person name="Lee M.M."/>
            <person name="Goodwin Z."/>
            <person name="Lu X."/>
            <person name="Lewis E.E."/>
            <person name="Goodrich-Blair H."/>
            <person name="Stock S.P."/>
            <person name="Adams B.J."/>
            <person name="Sternberg P.W."/>
            <person name="Mortazavi A."/>
        </authorList>
    </citation>
    <scope>NUCLEOTIDE SEQUENCE [LARGE SCALE GENOMIC DNA]</scope>
    <source>
        <strain evidence="2 3">ALL</strain>
    </source>
</reference>
<organism evidence="2 3">
    <name type="scientific">Steinernema carpocapsae</name>
    <name type="common">Entomopathogenic nematode</name>
    <dbReference type="NCBI Taxonomy" id="34508"/>
    <lineage>
        <taxon>Eukaryota</taxon>
        <taxon>Metazoa</taxon>
        <taxon>Ecdysozoa</taxon>
        <taxon>Nematoda</taxon>
        <taxon>Chromadorea</taxon>
        <taxon>Rhabditida</taxon>
        <taxon>Tylenchina</taxon>
        <taxon>Panagrolaimomorpha</taxon>
        <taxon>Strongyloidoidea</taxon>
        <taxon>Steinernematidae</taxon>
        <taxon>Steinernema</taxon>
    </lineage>
</organism>
<dbReference type="AlphaFoldDB" id="A0A4U5LU98"/>
<evidence type="ECO:0000256" key="1">
    <source>
        <dbReference type="SAM" id="Phobius"/>
    </source>
</evidence>
<feature type="transmembrane region" description="Helical" evidence="1">
    <location>
        <begin position="238"/>
        <end position="259"/>
    </location>
</feature>
<dbReference type="Proteomes" id="UP000298663">
    <property type="component" value="Unassembled WGS sequence"/>
</dbReference>
<dbReference type="EMBL" id="AZBU02000012">
    <property type="protein sequence ID" value="TKR59677.1"/>
    <property type="molecule type" value="Genomic_DNA"/>
</dbReference>
<accession>A0A4U5LU98</accession>
<keyword evidence="1" id="KW-0812">Transmembrane</keyword>
<proteinExistence type="predicted"/>
<comment type="caution">
    <text evidence="2">The sequence shown here is derived from an EMBL/GenBank/DDBJ whole genome shotgun (WGS) entry which is preliminary data.</text>
</comment>
<keyword evidence="1" id="KW-1133">Transmembrane helix</keyword>
<keyword evidence="1" id="KW-0472">Membrane</keyword>
<gene>
    <name evidence="2" type="ORF">L596_029315</name>
</gene>
<reference evidence="2 3" key="2">
    <citation type="journal article" date="2019" name="G3 (Bethesda)">
        <title>Hybrid Assembly of the Genome of the Entomopathogenic Nematode Steinernema carpocapsae Identifies the X-Chromosome.</title>
        <authorList>
            <person name="Serra L."/>
            <person name="Macchietto M."/>
            <person name="Macias-Munoz A."/>
            <person name="McGill C.J."/>
            <person name="Rodriguez I.M."/>
            <person name="Rodriguez B."/>
            <person name="Murad R."/>
            <person name="Mortazavi A."/>
        </authorList>
    </citation>
    <scope>NUCLEOTIDE SEQUENCE [LARGE SCALE GENOMIC DNA]</scope>
    <source>
        <strain evidence="2 3">ALL</strain>
    </source>
</reference>
<feature type="transmembrane region" description="Helical" evidence="1">
    <location>
        <begin position="78"/>
        <end position="97"/>
    </location>
</feature>
<protein>
    <recommendedName>
        <fullName evidence="4">G-protein coupled receptors family 1 profile domain-containing protein</fullName>
    </recommendedName>
</protein>
<evidence type="ECO:0008006" key="4">
    <source>
        <dbReference type="Google" id="ProtNLM"/>
    </source>
</evidence>
<feature type="transmembrane region" description="Helical" evidence="1">
    <location>
        <begin position="208"/>
        <end position="232"/>
    </location>
</feature>
<name>A0A4U5LU98_STECR</name>
<feature type="transmembrane region" description="Helical" evidence="1">
    <location>
        <begin position="109"/>
        <end position="132"/>
    </location>
</feature>
<evidence type="ECO:0000313" key="2">
    <source>
        <dbReference type="EMBL" id="TKR59677.1"/>
    </source>
</evidence>
<sequence length="300" mass="34183">MVPYVLLLWSIIAYKILLSIGVTDNLYLVQNTVVGVLTLRWDNDAKECYKRSYDGEPFTTEKCLFFRVGEFFACLRAGYLQAVPYLFLVLAINRFAAIVGHRKNRWLKVFCMVSIIIAWVIAVPLMLTLNYIQTTTEVTDTNHDIHFRFFNNGYNYNGPILFRKAMAYFGPILLGISFVVTVLVVCVIGTQKHMYGANFRISTVEIRLIIQGLLILFPLSLIEVQGFVFAIGSNAWLFVFWHIFGSLLPVINLSLCIIFNPAARMHLSAIARTLKRKNNTTVVRLTGLTQKTSFTTKDKL</sequence>
<evidence type="ECO:0000313" key="3">
    <source>
        <dbReference type="Proteomes" id="UP000298663"/>
    </source>
</evidence>
<feature type="transmembrane region" description="Helical" evidence="1">
    <location>
        <begin position="165"/>
        <end position="188"/>
    </location>
</feature>
<keyword evidence="3" id="KW-1185">Reference proteome</keyword>